<evidence type="ECO:0000259" key="2">
    <source>
        <dbReference type="Pfam" id="PF13193"/>
    </source>
</evidence>
<protein>
    <submittedName>
        <fullName evidence="3">Long-chain acyl-CoA synthetase</fullName>
    </submittedName>
</protein>
<feature type="domain" description="AMP-dependent synthetase/ligase" evidence="1">
    <location>
        <begin position="10"/>
        <end position="375"/>
    </location>
</feature>
<keyword evidence="4" id="KW-1185">Reference proteome</keyword>
<dbReference type="InterPro" id="IPR050237">
    <property type="entry name" value="ATP-dep_AMP-bd_enzyme"/>
</dbReference>
<evidence type="ECO:0000313" key="3">
    <source>
        <dbReference type="EMBL" id="SDX46231.1"/>
    </source>
</evidence>
<dbReference type="Gene3D" id="3.30.300.30">
    <property type="match status" value="1"/>
</dbReference>
<dbReference type="PROSITE" id="PS00455">
    <property type="entry name" value="AMP_BINDING"/>
    <property type="match status" value="1"/>
</dbReference>
<dbReference type="NCBIfam" id="NF004837">
    <property type="entry name" value="PRK06187.1"/>
    <property type="match status" value="1"/>
</dbReference>
<dbReference type="EMBL" id="FNOS01000001">
    <property type="protein sequence ID" value="SDX46231.1"/>
    <property type="molecule type" value="Genomic_DNA"/>
</dbReference>
<dbReference type="Pfam" id="PF00501">
    <property type="entry name" value="AMP-binding"/>
    <property type="match status" value="1"/>
</dbReference>
<proteinExistence type="predicted"/>
<dbReference type="InterPro" id="IPR020845">
    <property type="entry name" value="AMP-binding_CS"/>
</dbReference>
<dbReference type="PANTHER" id="PTHR43767:SF3">
    <property type="entry name" value="LONG-CHAIN-FATTY-ACID--COA LIGASE"/>
    <property type="match status" value="1"/>
</dbReference>
<dbReference type="RefSeq" id="WP_093105472.1">
    <property type="nucleotide sequence ID" value="NZ_FNOS01000001.1"/>
</dbReference>
<dbReference type="InterPro" id="IPR020459">
    <property type="entry name" value="AMP-binding"/>
</dbReference>
<name>A0A1H3BWR2_9BACI</name>
<feature type="domain" description="AMP-binding enzyme C-terminal" evidence="2">
    <location>
        <begin position="425"/>
        <end position="499"/>
    </location>
</feature>
<dbReference type="PANTHER" id="PTHR43767">
    <property type="entry name" value="LONG-CHAIN-FATTY-ACID--COA LIGASE"/>
    <property type="match status" value="1"/>
</dbReference>
<sequence>MNVSERLSLTAREMPGKDAYIFQGERTDYRTFDAKVTKFASALEDAGFEKGDHVALISGNSPVFMIGLYGALRAGLSVIPINPTYTSKEMKYILKNGDVKGVITLDVLVSQLDVVDDELDVTHYFVADTGADIDLEAFTISPKMKSFTKTVEQGSASFTPPSLDDDDLAVILYTSGTTGKPKGAMLTHKNIYSNAKDVATYLEISEEDRVIATLPMFHVFCLTVALNAPIVNGGTIIVIPQFSPGEVFKAAKEYEATVFAGVPTMYNYLLQTGDGQESTFENMRISVSGGSSLPVSLLEAFEKKFNVRVSEGYGLSEASPVTAFNPLDRPRRAGSIGQNITNVENKVVDELGQEVPAGETGELVVKGPNVMRGYYKMPEETAVTIKDGWLFTGDMAREDEEGYFYIVDRKKDLIIVGGYNVYPREVEEVLYQHPEITEAAVVGEPHPEMGEAVIAFVVSDNPSLNEEAVIEYCKQEMAKYKLPKRIEFMEELPKNTTGKILRKNLRDHLQQS</sequence>
<dbReference type="InterPro" id="IPR025110">
    <property type="entry name" value="AMP-bd_C"/>
</dbReference>
<dbReference type="Gene3D" id="3.40.50.12780">
    <property type="entry name" value="N-terminal domain of ligase-like"/>
    <property type="match status" value="1"/>
</dbReference>
<dbReference type="SUPFAM" id="SSF56801">
    <property type="entry name" value="Acetyl-CoA synthetase-like"/>
    <property type="match status" value="1"/>
</dbReference>
<accession>A0A1H3BWR2</accession>
<dbReference type="InterPro" id="IPR045851">
    <property type="entry name" value="AMP-bd_C_sf"/>
</dbReference>
<dbReference type="InterPro" id="IPR042099">
    <property type="entry name" value="ANL_N_sf"/>
</dbReference>
<gene>
    <name evidence="3" type="ORF">SAMN04488081_0595</name>
</gene>
<reference evidence="3 4" key="1">
    <citation type="submission" date="2016-10" db="EMBL/GenBank/DDBJ databases">
        <authorList>
            <person name="Varghese N."/>
            <person name="Submissions S."/>
        </authorList>
    </citation>
    <scope>NUCLEOTIDE SEQUENCE [LARGE SCALE GENOMIC DNA]</scope>
    <source>
        <strain evidence="3 4">DSM 20748</strain>
    </source>
</reference>
<dbReference type="Pfam" id="PF13193">
    <property type="entry name" value="AMP-binding_C"/>
    <property type="match status" value="1"/>
</dbReference>
<dbReference type="InterPro" id="IPR000873">
    <property type="entry name" value="AMP-dep_synth/lig_dom"/>
</dbReference>
<dbReference type="Proteomes" id="UP000198647">
    <property type="component" value="Unassembled WGS sequence"/>
</dbReference>
<evidence type="ECO:0000313" key="4">
    <source>
        <dbReference type="Proteomes" id="UP000198647"/>
    </source>
</evidence>
<dbReference type="CDD" id="cd05936">
    <property type="entry name" value="FC-FACS_FadD_like"/>
    <property type="match status" value="1"/>
</dbReference>
<evidence type="ECO:0000259" key="1">
    <source>
        <dbReference type="Pfam" id="PF00501"/>
    </source>
</evidence>
<dbReference type="PRINTS" id="PR00154">
    <property type="entry name" value="AMPBINDING"/>
</dbReference>
<organism evidence="3 4">
    <name type="scientific">Salimicrobium album</name>
    <dbReference type="NCBI Taxonomy" id="50717"/>
    <lineage>
        <taxon>Bacteria</taxon>
        <taxon>Bacillati</taxon>
        <taxon>Bacillota</taxon>
        <taxon>Bacilli</taxon>
        <taxon>Bacillales</taxon>
        <taxon>Bacillaceae</taxon>
        <taxon>Salimicrobium</taxon>
    </lineage>
</organism>
<comment type="caution">
    <text evidence="3">The sequence shown here is derived from an EMBL/GenBank/DDBJ whole genome shotgun (WGS) entry which is preliminary data.</text>
</comment>